<keyword evidence="1" id="KW-1133">Transmembrane helix</keyword>
<dbReference type="AlphaFoldDB" id="B7FJW2"/>
<evidence type="ECO:0000256" key="1">
    <source>
        <dbReference type="SAM" id="Phobius"/>
    </source>
</evidence>
<sequence>MASTLSLIKLPILSSIKPRQSTSKHVVPLPSKFPQKFSLDHQINIKQTSLLSLTAITFPFLLDTKDALAAGGEFGIFEGRTFALIHPIVLGGLFFYTLYAGYLGWQWRRVKTIQNDINELKKQLKPAPVTPDGKALETSPASPVELEIQKLTEERKELIKGSYRDKHFNAGSILLGFGVFEAVGGGLNTWLRTGKLFPGPHLFAGAGITVLWALAAALVPPMQKGSETARNLHIALNTLKVLLFMWQIPTGLDIVWKVFEFTKWP</sequence>
<evidence type="ECO:0000313" key="3">
    <source>
        <dbReference type="EMBL" id="AFK40397.1"/>
    </source>
</evidence>
<feature type="transmembrane region" description="Helical" evidence="1">
    <location>
        <begin position="82"/>
        <end position="105"/>
    </location>
</feature>
<organism evidence="2">
    <name type="scientific">Medicago truncatula</name>
    <name type="common">Barrel medic</name>
    <name type="synonym">Medicago tribuloides</name>
    <dbReference type="NCBI Taxonomy" id="3880"/>
    <lineage>
        <taxon>Eukaryota</taxon>
        <taxon>Viridiplantae</taxon>
        <taxon>Streptophyta</taxon>
        <taxon>Embryophyta</taxon>
        <taxon>Tracheophyta</taxon>
        <taxon>Spermatophyta</taxon>
        <taxon>Magnoliopsida</taxon>
        <taxon>eudicotyledons</taxon>
        <taxon>Gunneridae</taxon>
        <taxon>Pentapetalae</taxon>
        <taxon>rosids</taxon>
        <taxon>fabids</taxon>
        <taxon>Fabales</taxon>
        <taxon>Fabaceae</taxon>
        <taxon>Papilionoideae</taxon>
        <taxon>50 kb inversion clade</taxon>
        <taxon>NPAAA clade</taxon>
        <taxon>Hologalegina</taxon>
        <taxon>IRL clade</taxon>
        <taxon>Trifolieae</taxon>
        <taxon>Medicago</taxon>
    </lineage>
</organism>
<accession>B7FJW2</accession>
<dbReference type="PANTHER" id="PTHR34679:SF2">
    <property type="entry name" value="OS02G0122500 PROTEIN"/>
    <property type="match status" value="1"/>
</dbReference>
<keyword evidence="1" id="KW-0472">Membrane</keyword>
<dbReference type="PANTHER" id="PTHR34679">
    <property type="match status" value="1"/>
</dbReference>
<dbReference type="EMBL" id="BT052379">
    <property type="protein sequence ID" value="ACJ85041.1"/>
    <property type="molecule type" value="mRNA"/>
</dbReference>
<dbReference type="Pfam" id="PF13301">
    <property type="entry name" value="DUF4079"/>
    <property type="match status" value="1"/>
</dbReference>
<name>B7FJW2_MEDTR</name>
<protein>
    <submittedName>
        <fullName evidence="2">Uncharacterized protein</fullName>
    </submittedName>
</protein>
<feature type="transmembrane region" description="Helical" evidence="1">
    <location>
        <begin position="202"/>
        <end position="220"/>
    </location>
</feature>
<dbReference type="EMBL" id="BT140602">
    <property type="protein sequence ID" value="AFK40397.1"/>
    <property type="molecule type" value="mRNA"/>
</dbReference>
<feature type="transmembrane region" description="Helical" evidence="1">
    <location>
        <begin position="241"/>
        <end position="259"/>
    </location>
</feature>
<reference evidence="2" key="1">
    <citation type="submission" date="2008-12" db="EMBL/GenBank/DDBJ databases">
        <title>Medicago truncatula full length cdna cloning project.</title>
        <authorList>
            <person name="Moskal W."/>
            <person name="Chan A."/>
            <person name="Cheung F."/>
            <person name="Xiao Y."/>
            <person name="Town C.D."/>
        </authorList>
    </citation>
    <scope>NUCLEOTIDE SEQUENCE</scope>
</reference>
<dbReference type="ExpressionAtlas" id="B7FJW2">
    <property type="expression patterns" value="differential"/>
</dbReference>
<evidence type="ECO:0000313" key="2">
    <source>
        <dbReference type="EMBL" id="ACJ85041.1"/>
    </source>
</evidence>
<feature type="transmembrane region" description="Helical" evidence="1">
    <location>
        <begin position="168"/>
        <end position="190"/>
    </location>
</feature>
<proteinExistence type="evidence at transcript level"/>
<reference evidence="3" key="2">
    <citation type="submission" date="2012-05" db="EMBL/GenBank/DDBJ databases">
        <authorList>
            <person name="Krishnakumar V."/>
            <person name="Cheung F."/>
            <person name="Xiao Y."/>
            <person name="Chan A."/>
            <person name="Moskal W.A."/>
            <person name="Town C.D."/>
        </authorList>
    </citation>
    <scope>NUCLEOTIDE SEQUENCE</scope>
</reference>
<dbReference type="InterPro" id="IPR025067">
    <property type="entry name" value="DUF4079"/>
</dbReference>
<keyword evidence="1" id="KW-0812">Transmembrane</keyword>